<proteinExistence type="inferred from homology"/>
<dbReference type="PROSITE" id="PS50889">
    <property type="entry name" value="S4"/>
    <property type="match status" value="1"/>
</dbReference>
<evidence type="ECO:0000256" key="1">
    <source>
        <dbReference type="ARBA" id="ARBA00000073"/>
    </source>
</evidence>
<dbReference type="EMBL" id="FZOJ01000001">
    <property type="protein sequence ID" value="SNR91033.1"/>
    <property type="molecule type" value="Genomic_DNA"/>
</dbReference>
<evidence type="ECO:0000256" key="7">
    <source>
        <dbReference type="RuleBase" id="RU362028"/>
    </source>
</evidence>
<dbReference type="CDD" id="cd02869">
    <property type="entry name" value="PseudoU_synth_RluA_like"/>
    <property type="match status" value="1"/>
</dbReference>
<feature type="active site" evidence="5">
    <location>
        <position position="139"/>
    </location>
</feature>
<sequence>MEREMFYVSEEDEGVRLDVYIADQYQDLSRSYIQKLVKDDLIKVNQKPQKSRYIVKGGDEIEVLIPPARELEVQPQDIPIDVVYEDEDVIVLNKPQDMVVHPAPGNYKGTLVNALLYHCKGSLSSINGVIRPGIVHRIDKDTSGLLMVAKNNHSHKSLAEQLKEHSITRKYHAITLGIIKENKATIDAPIGRHPIHRLKMAVVQDGRRAITHINILERFKDHTYVEAKLETGRTHQIRVHLSYIKHPLLGDDIYGGKTTKFNLSGQALHAKVLGFVHPTKGEYMEFEAPLPPSFEKVLRVLRSSTIKP</sequence>
<accession>A0A239A828</accession>
<dbReference type="InterPro" id="IPR036986">
    <property type="entry name" value="S4_RNA-bd_sf"/>
</dbReference>
<keyword evidence="3 6" id="KW-0694">RNA-binding</keyword>
<dbReference type="InterPro" id="IPR006224">
    <property type="entry name" value="PsdUridine_synth_RluA-like_CS"/>
</dbReference>
<dbReference type="AlphaFoldDB" id="A0A239A828"/>
<dbReference type="EC" id="5.4.99.-" evidence="7"/>
<dbReference type="PANTHER" id="PTHR21600">
    <property type="entry name" value="MITOCHONDRIAL RNA PSEUDOURIDINE SYNTHASE"/>
    <property type="match status" value="1"/>
</dbReference>
<organism evidence="9 10">
    <name type="scientific">Anaerovirgula multivorans</name>
    <dbReference type="NCBI Taxonomy" id="312168"/>
    <lineage>
        <taxon>Bacteria</taxon>
        <taxon>Bacillati</taxon>
        <taxon>Bacillota</taxon>
        <taxon>Clostridia</taxon>
        <taxon>Peptostreptococcales</taxon>
        <taxon>Natronincolaceae</taxon>
        <taxon>Anaerovirgula</taxon>
    </lineage>
</organism>
<comment type="similarity">
    <text evidence="2 7">Belongs to the pseudouridine synthase RluA family.</text>
</comment>
<dbReference type="SMART" id="SM00363">
    <property type="entry name" value="S4"/>
    <property type="match status" value="1"/>
</dbReference>
<comment type="function">
    <text evidence="7">Responsible for synthesis of pseudouridine from uracil.</text>
</comment>
<reference evidence="9 10" key="1">
    <citation type="submission" date="2017-06" db="EMBL/GenBank/DDBJ databases">
        <authorList>
            <person name="Kim H.J."/>
            <person name="Triplett B.A."/>
        </authorList>
    </citation>
    <scope>NUCLEOTIDE SEQUENCE [LARGE SCALE GENOMIC DNA]</scope>
    <source>
        <strain evidence="9 10">SCA</strain>
    </source>
</reference>
<keyword evidence="4 7" id="KW-0413">Isomerase</keyword>
<evidence type="ECO:0000313" key="9">
    <source>
        <dbReference type="EMBL" id="SNR91033.1"/>
    </source>
</evidence>
<dbReference type="Proteomes" id="UP000198304">
    <property type="component" value="Unassembled WGS sequence"/>
</dbReference>
<evidence type="ECO:0000256" key="3">
    <source>
        <dbReference type="ARBA" id="ARBA00022884"/>
    </source>
</evidence>
<dbReference type="SUPFAM" id="SSF55174">
    <property type="entry name" value="Alpha-L RNA-binding motif"/>
    <property type="match status" value="1"/>
</dbReference>
<dbReference type="PROSITE" id="PS01129">
    <property type="entry name" value="PSI_RLU"/>
    <property type="match status" value="1"/>
</dbReference>
<evidence type="ECO:0000256" key="4">
    <source>
        <dbReference type="ARBA" id="ARBA00023235"/>
    </source>
</evidence>
<name>A0A239A828_9FIRM</name>
<dbReference type="Pfam" id="PF01479">
    <property type="entry name" value="S4"/>
    <property type="match status" value="1"/>
</dbReference>
<dbReference type="InterPro" id="IPR002942">
    <property type="entry name" value="S4_RNA-bd"/>
</dbReference>
<evidence type="ECO:0000256" key="5">
    <source>
        <dbReference type="PIRSR" id="PIRSR606225-1"/>
    </source>
</evidence>
<evidence type="ECO:0000313" key="10">
    <source>
        <dbReference type="Proteomes" id="UP000198304"/>
    </source>
</evidence>
<dbReference type="Gene3D" id="3.10.290.10">
    <property type="entry name" value="RNA-binding S4 domain"/>
    <property type="match status" value="1"/>
</dbReference>
<keyword evidence="10" id="KW-1185">Reference proteome</keyword>
<evidence type="ECO:0000259" key="8">
    <source>
        <dbReference type="SMART" id="SM00363"/>
    </source>
</evidence>
<dbReference type="SUPFAM" id="SSF55120">
    <property type="entry name" value="Pseudouridine synthase"/>
    <property type="match status" value="1"/>
</dbReference>
<dbReference type="Gene3D" id="3.30.2350.10">
    <property type="entry name" value="Pseudouridine synthase"/>
    <property type="match status" value="1"/>
</dbReference>
<gene>
    <name evidence="9" type="ORF">SAMN05446037_1001363</name>
</gene>
<dbReference type="NCBIfam" id="TIGR00005">
    <property type="entry name" value="rluA_subfam"/>
    <property type="match status" value="1"/>
</dbReference>
<dbReference type="InterPro" id="IPR006145">
    <property type="entry name" value="PsdUridine_synth_RsuA/RluA"/>
</dbReference>
<dbReference type="PANTHER" id="PTHR21600:SF44">
    <property type="entry name" value="RIBOSOMAL LARGE SUBUNIT PSEUDOURIDINE SYNTHASE D"/>
    <property type="match status" value="1"/>
</dbReference>
<feature type="domain" description="RNA-binding S4" evidence="8">
    <location>
        <begin position="15"/>
        <end position="72"/>
    </location>
</feature>
<dbReference type="GO" id="GO:0000455">
    <property type="term" value="P:enzyme-directed rRNA pseudouridine synthesis"/>
    <property type="evidence" value="ECO:0007669"/>
    <property type="project" value="UniProtKB-ARBA"/>
</dbReference>
<dbReference type="GO" id="GO:0003723">
    <property type="term" value="F:RNA binding"/>
    <property type="evidence" value="ECO:0007669"/>
    <property type="project" value="UniProtKB-KW"/>
</dbReference>
<comment type="catalytic activity">
    <reaction evidence="1 7">
        <text>a uridine in RNA = a pseudouridine in RNA</text>
        <dbReference type="Rhea" id="RHEA:48348"/>
        <dbReference type="Rhea" id="RHEA-COMP:12068"/>
        <dbReference type="Rhea" id="RHEA-COMP:12069"/>
        <dbReference type="ChEBI" id="CHEBI:65314"/>
        <dbReference type="ChEBI" id="CHEBI:65315"/>
    </reaction>
</comment>
<dbReference type="InterPro" id="IPR050188">
    <property type="entry name" value="RluA_PseudoU_synthase"/>
</dbReference>
<evidence type="ECO:0000256" key="6">
    <source>
        <dbReference type="PROSITE-ProRule" id="PRU00182"/>
    </source>
</evidence>
<dbReference type="CDD" id="cd00165">
    <property type="entry name" value="S4"/>
    <property type="match status" value="1"/>
</dbReference>
<protein>
    <recommendedName>
        <fullName evidence="7">Pseudouridine synthase</fullName>
        <ecNumber evidence="7">5.4.99.-</ecNumber>
    </recommendedName>
</protein>
<evidence type="ECO:0000256" key="2">
    <source>
        <dbReference type="ARBA" id="ARBA00010876"/>
    </source>
</evidence>
<dbReference type="InterPro" id="IPR020103">
    <property type="entry name" value="PsdUridine_synth_cat_dom_sf"/>
</dbReference>
<dbReference type="GO" id="GO:0120159">
    <property type="term" value="F:rRNA pseudouridine synthase activity"/>
    <property type="evidence" value="ECO:0007669"/>
    <property type="project" value="UniProtKB-ARBA"/>
</dbReference>
<dbReference type="InterPro" id="IPR006225">
    <property type="entry name" value="PsdUridine_synth_RluC/D"/>
</dbReference>
<dbReference type="FunFam" id="3.30.2350.10:FF:000006">
    <property type="entry name" value="Pseudouridine synthase"/>
    <property type="match status" value="1"/>
</dbReference>
<dbReference type="Pfam" id="PF00849">
    <property type="entry name" value="PseudoU_synth_2"/>
    <property type="match status" value="1"/>
</dbReference>